<dbReference type="STRING" id="179408.Osc7112_2005"/>
<proteinExistence type="predicted"/>
<organism evidence="8 9">
    <name type="scientific">Phormidium nigroviride PCC 7112</name>
    <dbReference type="NCBI Taxonomy" id="179408"/>
    <lineage>
        <taxon>Bacteria</taxon>
        <taxon>Bacillati</taxon>
        <taxon>Cyanobacteriota</taxon>
        <taxon>Cyanophyceae</taxon>
        <taxon>Oscillatoriophycideae</taxon>
        <taxon>Oscillatoriales</taxon>
        <taxon>Oscillatoriaceae</taxon>
        <taxon>Phormidium</taxon>
    </lineage>
</organism>
<accession>K9VG34</accession>
<dbReference type="PROSITE" id="PS51441">
    <property type="entry name" value="CPCD_LIKE"/>
    <property type="match status" value="1"/>
</dbReference>
<dbReference type="GO" id="GO:0031676">
    <property type="term" value="C:plasma membrane-derived thylakoid membrane"/>
    <property type="evidence" value="ECO:0007669"/>
    <property type="project" value="UniProtKB-SubCell"/>
</dbReference>
<dbReference type="EMBL" id="CP003614">
    <property type="protein sequence ID" value="AFZ06479.1"/>
    <property type="molecule type" value="Genomic_DNA"/>
</dbReference>
<evidence type="ECO:0000256" key="3">
    <source>
        <dbReference type="ARBA" id="ARBA00022738"/>
    </source>
</evidence>
<evidence type="ECO:0000256" key="1">
    <source>
        <dbReference type="ARBA" id="ARBA00004445"/>
    </source>
</evidence>
<dbReference type="GO" id="GO:0030089">
    <property type="term" value="C:phycobilisome"/>
    <property type="evidence" value="ECO:0007669"/>
    <property type="project" value="UniProtKB-UniRule"/>
</dbReference>
<protein>
    <submittedName>
        <fullName evidence="8">CpcD phycobilisome linker domain protein</fullName>
    </submittedName>
</protein>
<evidence type="ECO:0000313" key="9">
    <source>
        <dbReference type="Proteomes" id="UP000010478"/>
    </source>
</evidence>
<dbReference type="InterPro" id="IPR008213">
    <property type="entry name" value="CpcD-like_dom"/>
</dbReference>
<keyword evidence="2" id="KW-0042">Antenna complex</keyword>
<keyword evidence="4" id="KW-0793">Thylakoid</keyword>
<evidence type="ECO:0000256" key="6">
    <source>
        <dbReference type="PROSITE-ProRule" id="PRU00771"/>
    </source>
</evidence>
<keyword evidence="5" id="KW-0472">Membrane</keyword>
<dbReference type="eggNOG" id="COG0369">
    <property type="taxonomic scope" value="Bacteria"/>
</dbReference>
<dbReference type="KEGG" id="oni:Osc7112_2005"/>
<feature type="domain" description="CpcD-like" evidence="7">
    <location>
        <begin position="17"/>
        <end position="75"/>
    </location>
</feature>
<dbReference type="RefSeq" id="WP_015175790.1">
    <property type="nucleotide sequence ID" value="NC_019729.1"/>
</dbReference>
<name>K9VG34_9CYAN</name>
<dbReference type="Pfam" id="PF01383">
    <property type="entry name" value="CpcD"/>
    <property type="match status" value="1"/>
</dbReference>
<keyword evidence="9" id="KW-1185">Reference proteome</keyword>
<dbReference type="HOGENOM" id="CLU_173132_1_0_3"/>
<dbReference type="OrthoDB" id="574405at2"/>
<keyword evidence="3 6" id="KW-0605">Phycobilisome</keyword>
<dbReference type="SMART" id="SM01094">
    <property type="entry name" value="CpcD"/>
    <property type="match status" value="1"/>
</dbReference>
<evidence type="ECO:0000256" key="5">
    <source>
        <dbReference type="ARBA" id="ARBA00023136"/>
    </source>
</evidence>
<dbReference type="PATRIC" id="fig|179408.3.peg.2444"/>
<evidence type="ECO:0000256" key="2">
    <source>
        <dbReference type="ARBA" id="ARBA00022549"/>
    </source>
</evidence>
<comment type="subcellular location">
    <subcellularLocation>
        <location evidence="1">Cellular thylakoid membrane</location>
        <topology evidence="1">Peripheral membrane protein</topology>
        <orientation evidence="1">Cytoplasmic side</orientation>
    </subcellularLocation>
</comment>
<reference evidence="8 9" key="1">
    <citation type="submission" date="2012-05" db="EMBL/GenBank/DDBJ databases">
        <title>Finished chromosome of genome of Oscillatoria sp. PCC 7112.</title>
        <authorList>
            <consortium name="US DOE Joint Genome Institute"/>
            <person name="Gugger M."/>
            <person name="Coursin T."/>
            <person name="Rippka R."/>
            <person name="Tandeau De Marsac N."/>
            <person name="Huntemann M."/>
            <person name="Wei C.-L."/>
            <person name="Han J."/>
            <person name="Detter J.C."/>
            <person name="Han C."/>
            <person name="Tapia R."/>
            <person name="Davenport K."/>
            <person name="Daligault H."/>
            <person name="Erkkila T."/>
            <person name="Gu W."/>
            <person name="Munk A.C.C."/>
            <person name="Teshima H."/>
            <person name="Xu Y."/>
            <person name="Chain P."/>
            <person name="Chen A."/>
            <person name="Krypides N."/>
            <person name="Mavromatis K."/>
            <person name="Markowitz V."/>
            <person name="Szeto E."/>
            <person name="Ivanova N."/>
            <person name="Mikhailova N."/>
            <person name="Ovchinnikova G."/>
            <person name="Pagani I."/>
            <person name="Pati A."/>
            <person name="Goodwin L."/>
            <person name="Peters L."/>
            <person name="Pitluck S."/>
            <person name="Woyke T."/>
            <person name="Kerfeld C."/>
        </authorList>
    </citation>
    <scope>NUCLEOTIDE SEQUENCE [LARGE SCALE GENOMIC DNA]</scope>
    <source>
        <strain evidence="8 9">PCC 7112</strain>
    </source>
</reference>
<dbReference type="Proteomes" id="UP000010478">
    <property type="component" value="Chromosome"/>
</dbReference>
<evidence type="ECO:0000313" key="8">
    <source>
        <dbReference type="EMBL" id="AFZ06479.1"/>
    </source>
</evidence>
<sequence length="108" mass="11661">MLGQIVAGKSGNTASAARCFRYEVVGLRQSDEINNVDYSIRSSASTSIDVPYNRMNQEMQRITRMGGKIVSIHPLSASAESSHERSDTANSLVAGAMKIALTKARRGD</sequence>
<evidence type="ECO:0000256" key="4">
    <source>
        <dbReference type="ARBA" id="ARBA00023078"/>
    </source>
</evidence>
<gene>
    <name evidence="8" type="ORF">Osc7112_2005</name>
</gene>
<dbReference type="AlphaFoldDB" id="K9VG34"/>
<evidence type="ECO:0000259" key="7">
    <source>
        <dbReference type="PROSITE" id="PS51441"/>
    </source>
</evidence>